<protein>
    <recommendedName>
        <fullName evidence="1">CCDC81 HU domain-containing protein</fullName>
    </recommendedName>
</protein>
<proteinExistence type="predicted"/>
<feature type="domain" description="CCDC81 HU" evidence="1">
    <location>
        <begin position="16"/>
        <end position="87"/>
    </location>
</feature>
<dbReference type="EMBL" id="CAUYUJ010017372">
    <property type="protein sequence ID" value="CAK0874224.1"/>
    <property type="molecule type" value="Genomic_DNA"/>
</dbReference>
<dbReference type="InterPro" id="IPR028034">
    <property type="entry name" value="HU-CCDC81"/>
</dbReference>
<keyword evidence="3" id="KW-1185">Reference proteome</keyword>
<dbReference type="Pfam" id="PF14908">
    <property type="entry name" value="HU-CCDC81_euk_1"/>
    <property type="match status" value="1"/>
</dbReference>
<name>A0ABN9VLK8_9DINO</name>
<evidence type="ECO:0000313" key="3">
    <source>
        <dbReference type="Proteomes" id="UP001189429"/>
    </source>
</evidence>
<gene>
    <name evidence="2" type="ORF">PCOR1329_LOCUS59191</name>
</gene>
<sequence length="125" mass="14143">MAAVYGLERLLEDAGRRCAGARARGAKTLAAVWRALDLYAADCLERQRGLRVHNFCQIGWLEQRLRGRTVYRLQFQLTDAFCRNHGLNCAKAVPGTPLPDTERMPVEEFNFSKAAIRFSQSLTKD</sequence>
<comment type="caution">
    <text evidence="2">The sequence shown here is derived from an EMBL/GenBank/DDBJ whole genome shotgun (WGS) entry which is preliminary data.</text>
</comment>
<feature type="non-terminal residue" evidence="2">
    <location>
        <position position="125"/>
    </location>
</feature>
<evidence type="ECO:0000313" key="2">
    <source>
        <dbReference type="EMBL" id="CAK0874224.1"/>
    </source>
</evidence>
<reference evidence="2" key="1">
    <citation type="submission" date="2023-10" db="EMBL/GenBank/DDBJ databases">
        <authorList>
            <person name="Chen Y."/>
            <person name="Shah S."/>
            <person name="Dougan E. K."/>
            <person name="Thang M."/>
            <person name="Chan C."/>
        </authorList>
    </citation>
    <scope>NUCLEOTIDE SEQUENCE [LARGE SCALE GENOMIC DNA]</scope>
</reference>
<accession>A0ABN9VLK8</accession>
<organism evidence="2 3">
    <name type="scientific">Prorocentrum cordatum</name>
    <dbReference type="NCBI Taxonomy" id="2364126"/>
    <lineage>
        <taxon>Eukaryota</taxon>
        <taxon>Sar</taxon>
        <taxon>Alveolata</taxon>
        <taxon>Dinophyceae</taxon>
        <taxon>Prorocentrales</taxon>
        <taxon>Prorocentraceae</taxon>
        <taxon>Prorocentrum</taxon>
    </lineage>
</organism>
<dbReference type="Proteomes" id="UP001189429">
    <property type="component" value="Unassembled WGS sequence"/>
</dbReference>
<evidence type="ECO:0000259" key="1">
    <source>
        <dbReference type="Pfam" id="PF14908"/>
    </source>
</evidence>